<keyword evidence="2" id="KW-1185">Reference proteome</keyword>
<protein>
    <submittedName>
        <fullName evidence="1">Uncharacterized protein</fullName>
    </submittedName>
</protein>
<sequence length="99" mass="10747">MLASKQCNQQNRHWRHRNGGACGSLNRFPTGMFVIFNSRAAETGLAAHSSVSYFICTGPGIALQESFSSANGRTTECSEEHLQNAHCLKTSSSSSIKHC</sequence>
<organism evidence="1 2">
    <name type="scientific">Trichinella pseudospiralis</name>
    <name type="common">Parasitic roundworm</name>
    <dbReference type="NCBI Taxonomy" id="6337"/>
    <lineage>
        <taxon>Eukaryota</taxon>
        <taxon>Metazoa</taxon>
        <taxon>Ecdysozoa</taxon>
        <taxon>Nematoda</taxon>
        <taxon>Enoplea</taxon>
        <taxon>Dorylaimia</taxon>
        <taxon>Trichinellida</taxon>
        <taxon>Trichinellidae</taxon>
        <taxon>Trichinella</taxon>
    </lineage>
</organism>
<name>A0A0V1FLN2_TRIPS</name>
<evidence type="ECO:0000313" key="1">
    <source>
        <dbReference type="EMBL" id="KRY86934.1"/>
    </source>
</evidence>
<gene>
    <name evidence="1" type="ORF">T4D_935</name>
</gene>
<proteinExistence type="predicted"/>
<accession>A0A0V1FLN2</accession>
<dbReference type="Proteomes" id="UP000054995">
    <property type="component" value="Unassembled WGS sequence"/>
</dbReference>
<comment type="caution">
    <text evidence="1">The sequence shown here is derived from an EMBL/GenBank/DDBJ whole genome shotgun (WGS) entry which is preliminary data.</text>
</comment>
<evidence type="ECO:0000313" key="2">
    <source>
        <dbReference type="Proteomes" id="UP000054995"/>
    </source>
</evidence>
<dbReference type="EMBL" id="JYDT01000064">
    <property type="protein sequence ID" value="KRY86934.1"/>
    <property type="molecule type" value="Genomic_DNA"/>
</dbReference>
<dbReference type="AlphaFoldDB" id="A0A0V1FLN2"/>
<reference evidence="1 2" key="1">
    <citation type="submission" date="2015-01" db="EMBL/GenBank/DDBJ databases">
        <title>Evolution of Trichinella species and genotypes.</title>
        <authorList>
            <person name="Korhonen P.K."/>
            <person name="Edoardo P."/>
            <person name="Giuseppe L.R."/>
            <person name="Gasser R.B."/>
        </authorList>
    </citation>
    <scope>NUCLEOTIDE SEQUENCE [LARGE SCALE GENOMIC DNA]</scope>
    <source>
        <strain evidence="1">ISS470</strain>
    </source>
</reference>